<proteinExistence type="predicted"/>
<reference evidence="1 2" key="1">
    <citation type="journal article" date="2018" name="Nat. Ecol. Evol.">
        <title>Pezizomycetes genomes reveal the molecular basis of ectomycorrhizal truffle lifestyle.</title>
        <authorList>
            <person name="Murat C."/>
            <person name="Payen T."/>
            <person name="Noel B."/>
            <person name="Kuo A."/>
            <person name="Morin E."/>
            <person name="Chen J."/>
            <person name="Kohler A."/>
            <person name="Krizsan K."/>
            <person name="Balestrini R."/>
            <person name="Da Silva C."/>
            <person name="Montanini B."/>
            <person name="Hainaut M."/>
            <person name="Levati E."/>
            <person name="Barry K.W."/>
            <person name="Belfiori B."/>
            <person name="Cichocki N."/>
            <person name="Clum A."/>
            <person name="Dockter R.B."/>
            <person name="Fauchery L."/>
            <person name="Guy J."/>
            <person name="Iotti M."/>
            <person name="Le Tacon F."/>
            <person name="Lindquist E.A."/>
            <person name="Lipzen A."/>
            <person name="Malagnac F."/>
            <person name="Mello A."/>
            <person name="Molinier V."/>
            <person name="Miyauchi S."/>
            <person name="Poulain J."/>
            <person name="Riccioni C."/>
            <person name="Rubini A."/>
            <person name="Sitrit Y."/>
            <person name="Splivallo R."/>
            <person name="Traeger S."/>
            <person name="Wang M."/>
            <person name="Zifcakova L."/>
            <person name="Wipf D."/>
            <person name="Zambonelli A."/>
            <person name="Paolocci F."/>
            <person name="Nowrousian M."/>
            <person name="Ottonello S."/>
            <person name="Baldrian P."/>
            <person name="Spatafora J.W."/>
            <person name="Henrissat B."/>
            <person name="Nagy L.G."/>
            <person name="Aury J.M."/>
            <person name="Wincker P."/>
            <person name="Grigoriev I.V."/>
            <person name="Bonfante P."/>
            <person name="Martin F.M."/>
        </authorList>
    </citation>
    <scope>NUCLEOTIDE SEQUENCE [LARGE SCALE GENOMIC DNA]</scope>
    <source>
        <strain evidence="1 2">CCBAS932</strain>
    </source>
</reference>
<protein>
    <submittedName>
        <fullName evidence="1">Uncharacterized protein</fullName>
    </submittedName>
</protein>
<accession>A0A3N4KBS3</accession>
<gene>
    <name evidence="1" type="ORF">P167DRAFT_580006</name>
</gene>
<sequence length="545" mass="60668">MPETRCPTESELCDAMRGRSVTAGWDVVVSYRVSRLNEILGRLWEKGNLSDSIKINVPHTQDGVRMLFDVNLLRPTLDFVLDGAADAHLQMGFEGYCYYYTGDVISSKTRIFAGQYEIGFQVPLVSMPAASVNGINPANWVDPSGHPEKLGGLAGDTIAFLDPHDPHATQNIVFKFHDIPKKSWVLHSVDAQGNKNPNVDLDMSRFSDELHTWFVKSVRAVDYTVARVTNTKPSDDKTTYLRPQEFVFASHGQGPSAVLSIYMKTVDSGFASGDKAPQFKFTTPNGVIVELPVPKDSEASIIIRHELMRDRLFLPHLKKTFEIKDDNPDPVSNDLGNGEEGFRFKIKVDRKWIKGMENPLGHLWMSNILTPQFLIDLKQSPLTLTISGGKAHWALDYTSPRLGWQRNFHFGGKGLIGAVIVEAKVNKEMPILSSNATLSSTPLTFKASDIKITIKGAPQIKRELSFFESIFAGPQYDRNIWDDHVPDECKNLEVGFPDFSISLASLDYVATKNVFASSQDIVQINTSKGMLSPHDVMLLGRIADP</sequence>
<dbReference type="OrthoDB" id="5083627at2759"/>
<keyword evidence="2" id="KW-1185">Reference proteome</keyword>
<dbReference type="InParanoid" id="A0A3N4KBS3"/>
<dbReference type="EMBL" id="ML119217">
    <property type="protein sequence ID" value="RPB06809.1"/>
    <property type="molecule type" value="Genomic_DNA"/>
</dbReference>
<evidence type="ECO:0000313" key="1">
    <source>
        <dbReference type="EMBL" id="RPB06809.1"/>
    </source>
</evidence>
<organism evidence="1 2">
    <name type="scientific">Morchella conica CCBAS932</name>
    <dbReference type="NCBI Taxonomy" id="1392247"/>
    <lineage>
        <taxon>Eukaryota</taxon>
        <taxon>Fungi</taxon>
        <taxon>Dikarya</taxon>
        <taxon>Ascomycota</taxon>
        <taxon>Pezizomycotina</taxon>
        <taxon>Pezizomycetes</taxon>
        <taxon>Pezizales</taxon>
        <taxon>Morchellaceae</taxon>
        <taxon>Morchella</taxon>
    </lineage>
</organism>
<dbReference type="AlphaFoldDB" id="A0A3N4KBS3"/>
<name>A0A3N4KBS3_9PEZI</name>
<dbReference type="Proteomes" id="UP000277580">
    <property type="component" value="Unassembled WGS sequence"/>
</dbReference>
<evidence type="ECO:0000313" key="2">
    <source>
        <dbReference type="Proteomes" id="UP000277580"/>
    </source>
</evidence>